<keyword evidence="11" id="KW-1185">Reference proteome</keyword>
<keyword evidence="3" id="KW-0813">Transport</keyword>
<dbReference type="Proteomes" id="UP000317289">
    <property type="component" value="Unassembled WGS sequence"/>
</dbReference>
<evidence type="ECO:0000256" key="7">
    <source>
        <dbReference type="ARBA" id="ARBA00023237"/>
    </source>
</evidence>
<dbReference type="Proteomes" id="UP000468990">
    <property type="component" value="Unassembled WGS sequence"/>
</dbReference>
<reference evidence="9 10" key="1">
    <citation type="submission" date="2017-05" db="EMBL/GenBank/DDBJ databases">
        <authorList>
            <person name="Varghese N."/>
            <person name="Submissions S."/>
        </authorList>
    </citation>
    <scope>NUCLEOTIDE SEQUENCE [LARGE SCALE GENOMIC DNA]</scope>
    <source>
        <strain evidence="9 10">DSM 19382</strain>
    </source>
</reference>
<dbReference type="GO" id="GO:0009279">
    <property type="term" value="C:cell outer membrane"/>
    <property type="evidence" value="ECO:0007669"/>
    <property type="project" value="UniProtKB-SubCell"/>
</dbReference>
<evidence type="ECO:0000313" key="9">
    <source>
        <dbReference type="EMBL" id="SMO38395.1"/>
    </source>
</evidence>
<protein>
    <submittedName>
        <fullName evidence="9">Outer membrane protein TolC</fullName>
    </submittedName>
    <submittedName>
        <fullName evidence="8">TolC family protein</fullName>
    </submittedName>
</protein>
<sequence length="442" mass="49582">MKILKPIIGLIVLFLSFGTSLIAQEKQQKYNISLKEAISLARQNNKTVQASLIEQTATEADLNDAKNSVLPSLAVGGSYQRFSKATLYDKGFSESRQVSRLPSPDAMNLGLDLSLNIYSGGKTKSAIEESSYRNALAAINAKDQSGNIGLQTAVQYLDLIRLYHFKQLIADQEKRAEARLKNITSFYKNQRVTKSDLLRAELTLSNVLLNKTQNENDIEIGSKKLALLVNNDESQMLFPSDSLLTNDLKEIVLSQLNADVNNSYSLQKADMNLKIQSARIKNIKSNNYPSLSLISAYGLNYPNYLFFKPIDQAYSAGFVGVKFGYNISSLYHNSNKVKAANERLNAITIQKDWIKDNVKEDINALNIKYGEALNRIEVTDKSIEQAKVNFEIINTKYLNQLSLLTDLLDADNLYQESRYAYVNAQIGALIIYYRLLYTTGNL</sequence>
<dbReference type="RefSeq" id="WP_142449105.1">
    <property type="nucleotide sequence ID" value="NZ_FXTA01000001.1"/>
</dbReference>
<organism evidence="9 10">
    <name type="scientific">Flavobacterium resistens</name>
    <dbReference type="NCBI Taxonomy" id="443612"/>
    <lineage>
        <taxon>Bacteria</taxon>
        <taxon>Pseudomonadati</taxon>
        <taxon>Bacteroidota</taxon>
        <taxon>Flavobacteriia</taxon>
        <taxon>Flavobacteriales</taxon>
        <taxon>Flavobacteriaceae</taxon>
        <taxon>Flavobacterium</taxon>
    </lineage>
</organism>
<evidence type="ECO:0000313" key="8">
    <source>
        <dbReference type="EMBL" id="MRX68577.1"/>
    </source>
</evidence>
<dbReference type="GO" id="GO:1990281">
    <property type="term" value="C:efflux pump complex"/>
    <property type="evidence" value="ECO:0007669"/>
    <property type="project" value="TreeGrafter"/>
</dbReference>
<dbReference type="GO" id="GO:0015562">
    <property type="term" value="F:efflux transmembrane transporter activity"/>
    <property type="evidence" value="ECO:0007669"/>
    <property type="project" value="InterPro"/>
</dbReference>
<evidence type="ECO:0000256" key="4">
    <source>
        <dbReference type="ARBA" id="ARBA00022452"/>
    </source>
</evidence>
<evidence type="ECO:0000256" key="1">
    <source>
        <dbReference type="ARBA" id="ARBA00004442"/>
    </source>
</evidence>
<dbReference type="EMBL" id="FXTA01000001">
    <property type="protein sequence ID" value="SMO38395.1"/>
    <property type="molecule type" value="Genomic_DNA"/>
</dbReference>
<dbReference type="Gene3D" id="1.20.1600.10">
    <property type="entry name" value="Outer membrane efflux proteins (OEP)"/>
    <property type="match status" value="1"/>
</dbReference>
<evidence type="ECO:0000256" key="5">
    <source>
        <dbReference type="ARBA" id="ARBA00022692"/>
    </source>
</evidence>
<dbReference type="PANTHER" id="PTHR30026">
    <property type="entry name" value="OUTER MEMBRANE PROTEIN TOLC"/>
    <property type="match status" value="1"/>
</dbReference>
<keyword evidence="7" id="KW-0998">Cell outer membrane</keyword>
<evidence type="ECO:0000256" key="6">
    <source>
        <dbReference type="ARBA" id="ARBA00023136"/>
    </source>
</evidence>
<dbReference type="PANTHER" id="PTHR30026:SF20">
    <property type="entry name" value="OUTER MEMBRANE PROTEIN TOLC"/>
    <property type="match status" value="1"/>
</dbReference>
<comment type="similarity">
    <text evidence="2">Belongs to the outer membrane factor (OMF) (TC 1.B.17) family.</text>
</comment>
<evidence type="ECO:0000256" key="2">
    <source>
        <dbReference type="ARBA" id="ARBA00007613"/>
    </source>
</evidence>
<dbReference type="GO" id="GO:0015288">
    <property type="term" value="F:porin activity"/>
    <property type="evidence" value="ECO:0007669"/>
    <property type="project" value="TreeGrafter"/>
</dbReference>
<gene>
    <name evidence="8" type="ORF">GJU42_11445</name>
    <name evidence="9" type="ORF">SAMN06265349_101406</name>
</gene>
<evidence type="ECO:0000313" key="11">
    <source>
        <dbReference type="Proteomes" id="UP000468990"/>
    </source>
</evidence>
<keyword evidence="6" id="KW-0472">Membrane</keyword>
<keyword evidence="4" id="KW-1134">Transmembrane beta strand</keyword>
<evidence type="ECO:0000256" key="3">
    <source>
        <dbReference type="ARBA" id="ARBA00022448"/>
    </source>
</evidence>
<accession>A0A521AUD4</accession>
<name>A0A521AUD4_9FLAO</name>
<evidence type="ECO:0000313" key="10">
    <source>
        <dbReference type="Proteomes" id="UP000317289"/>
    </source>
</evidence>
<dbReference type="InterPro" id="IPR051906">
    <property type="entry name" value="TolC-like"/>
</dbReference>
<dbReference type="EMBL" id="WKKG01000005">
    <property type="protein sequence ID" value="MRX68577.1"/>
    <property type="molecule type" value="Genomic_DNA"/>
</dbReference>
<dbReference type="AlphaFoldDB" id="A0A521AUD4"/>
<dbReference type="OrthoDB" id="1271612at2"/>
<proteinExistence type="inferred from homology"/>
<comment type="subcellular location">
    <subcellularLocation>
        <location evidence="1">Cell outer membrane</location>
    </subcellularLocation>
</comment>
<dbReference type="InterPro" id="IPR003423">
    <property type="entry name" value="OMP_efflux"/>
</dbReference>
<dbReference type="SUPFAM" id="SSF56954">
    <property type="entry name" value="Outer membrane efflux proteins (OEP)"/>
    <property type="match status" value="1"/>
</dbReference>
<dbReference type="Pfam" id="PF02321">
    <property type="entry name" value="OEP"/>
    <property type="match status" value="1"/>
</dbReference>
<keyword evidence="5" id="KW-0812">Transmembrane</keyword>
<reference evidence="8 11" key="2">
    <citation type="submission" date="2019-11" db="EMBL/GenBank/DDBJ databases">
        <title>Flavobacterium resistens genome.</title>
        <authorList>
            <person name="Wilson V.M."/>
            <person name="Newman J.D."/>
        </authorList>
    </citation>
    <scope>NUCLEOTIDE SEQUENCE [LARGE SCALE GENOMIC DNA]</scope>
    <source>
        <strain evidence="8 11">DSM 19382</strain>
    </source>
</reference>